<dbReference type="AlphaFoldDB" id="A0A7X5QRL3"/>
<organism evidence="1 2">
    <name type="scientific">Luteibacter yeojuensis</name>
    <dbReference type="NCBI Taxonomy" id="345309"/>
    <lineage>
        <taxon>Bacteria</taxon>
        <taxon>Pseudomonadati</taxon>
        <taxon>Pseudomonadota</taxon>
        <taxon>Gammaproteobacteria</taxon>
        <taxon>Lysobacterales</taxon>
        <taxon>Rhodanobacteraceae</taxon>
        <taxon>Luteibacter</taxon>
    </lineage>
</organism>
<keyword evidence="2" id="KW-1185">Reference proteome</keyword>
<accession>A0A7X5QRL3</accession>
<name>A0A7X5QRL3_9GAMM</name>
<dbReference type="EMBL" id="JAAQTL010000001">
    <property type="protein sequence ID" value="NID14110.1"/>
    <property type="molecule type" value="Genomic_DNA"/>
</dbReference>
<evidence type="ECO:0000313" key="2">
    <source>
        <dbReference type="Proteomes" id="UP000518878"/>
    </source>
</evidence>
<proteinExistence type="predicted"/>
<sequence length="368" mass="40514">MTEFDYIEHGGLRAALESDYIEMQRCVEAEAWKSAQVLAGSIVESLLMDFLVSRPSDGGKPATLRLDFSDAIKECLKEKAITERTADLCAVVRSYRNLIHPARLVRLGEASPTKASCGIAVGLIDLITSEVGDSRRLAVGLTAEQVLAKVVADTKSGSLMKHLLSGVRESHLMRLAKVLLPEALAEHEAEFDDIGRVGRLTATFRAVLAALPPARQTEVADEFALLVRQGSEQEIDRYRRGFFRAPDLQTVSPQYRDMVKDHLLSALGVGVQIADIRAATGIGRFLSTGDAAVWVNNLVRATVSKSGVMPVRKWMHEFVVAEHGFVSPEFEQAAFDRMDKSIERLERNGDAVNAELIRSTKLEIEIPF</sequence>
<evidence type="ECO:0000313" key="1">
    <source>
        <dbReference type="EMBL" id="NID14110.1"/>
    </source>
</evidence>
<comment type="caution">
    <text evidence="1">The sequence shown here is derived from an EMBL/GenBank/DDBJ whole genome shotgun (WGS) entry which is preliminary data.</text>
</comment>
<gene>
    <name evidence="1" type="ORF">HBF32_01340</name>
</gene>
<dbReference type="Proteomes" id="UP000518878">
    <property type="component" value="Unassembled WGS sequence"/>
</dbReference>
<dbReference type="RefSeq" id="WP_166697840.1">
    <property type="nucleotide sequence ID" value="NZ_JAAQTL010000001.1"/>
</dbReference>
<protein>
    <submittedName>
        <fullName evidence="1">Uncharacterized protein</fullName>
    </submittedName>
</protein>
<reference evidence="1 2" key="1">
    <citation type="journal article" date="2006" name="Int. J. Syst. Evol. Microbiol.">
        <title>Dyella yeojuensis sp. nov., isolated from greenhouse soil in Korea.</title>
        <authorList>
            <person name="Kim B.Y."/>
            <person name="Weon H.Y."/>
            <person name="Lee K.H."/>
            <person name="Seok S.J."/>
            <person name="Kwon S.W."/>
            <person name="Go S.J."/>
            <person name="Stackebrandt E."/>
        </authorList>
    </citation>
    <scope>NUCLEOTIDE SEQUENCE [LARGE SCALE GENOMIC DNA]</scope>
    <source>
        <strain evidence="1 2">DSM 17673</strain>
    </source>
</reference>